<gene>
    <name evidence="10" type="primary">mvaD</name>
    <name evidence="10" type="ORF">DCM90_01490</name>
</gene>
<dbReference type="EMBL" id="QCXQ01000001">
    <property type="protein sequence ID" value="PWG00874.1"/>
    <property type="molecule type" value="Genomic_DNA"/>
</dbReference>
<evidence type="ECO:0000256" key="2">
    <source>
        <dbReference type="ARBA" id="ARBA00012296"/>
    </source>
</evidence>
<dbReference type="InterPro" id="IPR005935">
    <property type="entry name" value="Mev_decarb"/>
</dbReference>
<keyword evidence="3" id="KW-0444">Lipid biosynthesis</keyword>
<evidence type="ECO:0000256" key="6">
    <source>
        <dbReference type="ARBA" id="ARBA00023098"/>
    </source>
</evidence>
<feature type="domain" description="Diphosphomevalonate decarboxylase-like N-terminal" evidence="9">
    <location>
        <begin position="12"/>
        <end position="165"/>
    </location>
</feature>
<dbReference type="GO" id="GO:0005829">
    <property type="term" value="C:cytosol"/>
    <property type="evidence" value="ECO:0007669"/>
    <property type="project" value="InterPro"/>
</dbReference>
<dbReference type="GO" id="GO:0004163">
    <property type="term" value="F:diphosphomevalonate decarboxylase activity"/>
    <property type="evidence" value="ECO:0007669"/>
    <property type="project" value="UniProtKB-EC"/>
</dbReference>
<keyword evidence="4" id="KW-0547">Nucleotide-binding</keyword>
<dbReference type="InterPro" id="IPR053859">
    <property type="entry name" value="MVD-like_N"/>
</dbReference>
<keyword evidence="11" id="KW-1185">Reference proteome</keyword>
<dbReference type="Gene3D" id="3.30.230.10">
    <property type="match status" value="1"/>
</dbReference>
<keyword evidence="6" id="KW-0443">Lipid metabolism</keyword>
<dbReference type="OrthoDB" id="5498344at2"/>
<protein>
    <recommendedName>
        <fullName evidence="2">diphosphomevalonate decarboxylase</fullName>
        <ecNumber evidence="2">4.1.1.33</ecNumber>
    </recommendedName>
</protein>
<accession>A0A2V1N0X6</accession>
<dbReference type="InterPro" id="IPR020568">
    <property type="entry name" value="Ribosomal_Su5_D2-typ_SF"/>
</dbReference>
<dbReference type="InterPro" id="IPR014721">
    <property type="entry name" value="Ribsml_uS5_D2-typ_fold_subgr"/>
</dbReference>
<name>A0A2V1N0X6_9LACO</name>
<evidence type="ECO:0000256" key="5">
    <source>
        <dbReference type="ARBA" id="ARBA00022840"/>
    </source>
</evidence>
<comment type="similarity">
    <text evidence="1">Belongs to the diphosphomevalonate decarboxylase family.</text>
</comment>
<dbReference type="SUPFAM" id="SSF55060">
    <property type="entry name" value="GHMP Kinase, C-terminal domain"/>
    <property type="match status" value="1"/>
</dbReference>
<dbReference type="Gene3D" id="3.30.70.890">
    <property type="entry name" value="GHMP kinase, C-terminal domain"/>
    <property type="match status" value="1"/>
</dbReference>
<dbReference type="PANTHER" id="PTHR10977">
    <property type="entry name" value="DIPHOSPHOMEVALONATE DECARBOXYLASE"/>
    <property type="match status" value="1"/>
</dbReference>
<organism evidence="10 11">
    <name type="scientific">Levilactobacillus bambusae</name>
    <dbReference type="NCBI Taxonomy" id="2024736"/>
    <lineage>
        <taxon>Bacteria</taxon>
        <taxon>Bacillati</taxon>
        <taxon>Bacillota</taxon>
        <taxon>Bacilli</taxon>
        <taxon>Lactobacillales</taxon>
        <taxon>Lactobacillaceae</taxon>
        <taxon>Levilactobacillus</taxon>
    </lineage>
</organism>
<reference evidence="10 11" key="1">
    <citation type="journal article" date="2018" name="Int. J. Syst. Evol. Microbiol.">
        <title>Lactobacillus bambusae sp. nov., isolated from a traditional fermented Ma-bamboo shoots of Taiwan.</title>
        <authorList>
            <person name="Wang L.-T."/>
        </authorList>
    </citation>
    <scope>NUCLEOTIDE SEQUENCE [LARGE SCALE GENOMIC DNA]</scope>
    <source>
        <strain evidence="10 11">BS-W1</strain>
    </source>
</reference>
<sequence length="328" mass="35561">MTQLFSKSTARAHTNIALVKYWGKADSDLKLPITDSLSLTLDGFYTDTSVVFDDCLTADEVTLNSHRLSLDEASRVHQFLDVVREWSHLTTFARVQSVNHVPTSAGLASSASAFAALAGSASRAAGLNLSRKDLSRLARRGSGSASRSIYGGFVQWQKGNDETSYAFPVEEDVTWPISMVALIVDANQKKVSSTLGMQTSVASSPFYAQWPTIVAKDLEEIKPAILNHDLTHVGQIMEANAMRMHALTLSAAPSFTYFNGETIRAMNLVQSLRQTGVECYFTLDAGPNLKILCESENETTVVAALASEFGADHVLATRPGKGLTYLSD</sequence>
<dbReference type="InterPro" id="IPR041431">
    <property type="entry name" value="Mvd1_C"/>
</dbReference>
<dbReference type="GO" id="GO:0005524">
    <property type="term" value="F:ATP binding"/>
    <property type="evidence" value="ECO:0007669"/>
    <property type="project" value="UniProtKB-KW"/>
</dbReference>
<evidence type="ECO:0000313" key="10">
    <source>
        <dbReference type="EMBL" id="PWG00874.1"/>
    </source>
</evidence>
<evidence type="ECO:0000256" key="7">
    <source>
        <dbReference type="ARBA" id="ARBA00023239"/>
    </source>
</evidence>
<dbReference type="InterPro" id="IPR029765">
    <property type="entry name" value="Mev_diP_decarb"/>
</dbReference>
<comment type="caution">
    <text evidence="10">The sequence shown here is derived from an EMBL/GenBank/DDBJ whole genome shotgun (WGS) entry which is preliminary data.</text>
</comment>
<dbReference type="Pfam" id="PF22700">
    <property type="entry name" value="MVD-like_N"/>
    <property type="match status" value="1"/>
</dbReference>
<dbReference type="InterPro" id="IPR036554">
    <property type="entry name" value="GHMP_kinase_C_sf"/>
</dbReference>
<keyword evidence="7" id="KW-0456">Lyase</keyword>
<dbReference type="NCBIfam" id="TIGR01240">
    <property type="entry name" value="mevDPdecarb"/>
    <property type="match status" value="1"/>
</dbReference>
<dbReference type="RefSeq" id="WP_109249587.1">
    <property type="nucleotide sequence ID" value="NZ_QCXQ01000001.1"/>
</dbReference>
<proteinExistence type="inferred from homology"/>
<evidence type="ECO:0000313" key="11">
    <source>
        <dbReference type="Proteomes" id="UP000245080"/>
    </source>
</evidence>
<evidence type="ECO:0000259" key="9">
    <source>
        <dbReference type="Pfam" id="PF22700"/>
    </source>
</evidence>
<feature type="domain" description="Mvd1 C-terminal" evidence="8">
    <location>
        <begin position="180"/>
        <end position="312"/>
    </location>
</feature>
<dbReference type="EC" id="4.1.1.33" evidence="2"/>
<evidence type="ECO:0000259" key="8">
    <source>
        <dbReference type="Pfam" id="PF18376"/>
    </source>
</evidence>
<dbReference type="PANTHER" id="PTHR10977:SF3">
    <property type="entry name" value="DIPHOSPHOMEVALONATE DECARBOXYLASE"/>
    <property type="match status" value="1"/>
</dbReference>
<evidence type="ECO:0000256" key="3">
    <source>
        <dbReference type="ARBA" id="ARBA00022516"/>
    </source>
</evidence>
<dbReference type="PIRSF" id="PIRSF015950">
    <property type="entry name" value="Mev_P_decrbx"/>
    <property type="match status" value="1"/>
</dbReference>
<dbReference type="AlphaFoldDB" id="A0A2V1N0X6"/>
<dbReference type="SUPFAM" id="SSF54211">
    <property type="entry name" value="Ribosomal protein S5 domain 2-like"/>
    <property type="match status" value="1"/>
</dbReference>
<evidence type="ECO:0000256" key="1">
    <source>
        <dbReference type="ARBA" id="ARBA00008831"/>
    </source>
</evidence>
<dbReference type="Pfam" id="PF18376">
    <property type="entry name" value="MDD_C"/>
    <property type="match status" value="1"/>
</dbReference>
<evidence type="ECO:0000256" key="4">
    <source>
        <dbReference type="ARBA" id="ARBA00022741"/>
    </source>
</evidence>
<dbReference type="FunFam" id="3.30.230.10:FF:000072">
    <property type="entry name" value="Diphosphomevalonate decarboxylase"/>
    <property type="match status" value="1"/>
</dbReference>
<dbReference type="GO" id="GO:0019287">
    <property type="term" value="P:isopentenyl diphosphate biosynthetic process, mevalonate pathway"/>
    <property type="evidence" value="ECO:0007669"/>
    <property type="project" value="InterPro"/>
</dbReference>
<dbReference type="Proteomes" id="UP000245080">
    <property type="component" value="Unassembled WGS sequence"/>
</dbReference>
<keyword evidence="5" id="KW-0067">ATP-binding</keyword>